<gene>
    <name evidence="2" type="ORF">CU635_00345</name>
    <name evidence="3" type="ORF">CVD25_18160</name>
</gene>
<accession>A0A2N5GSN2</accession>
<protein>
    <submittedName>
        <fullName evidence="2">Arylamine N-acetyltransferase</fullName>
    </submittedName>
</protein>
<dbReference type="PANTHER" id="PTHR11786">
    <property type="entry name" value="N-HYDROXYARYLAMINE O-ACETYLTRANSFERASE"/>
    <property type="match status" value="1"/>
</dbReference>
<comment type="similarity">
    <text evidence="1">Belongs to the arylamine N-acetyltransferase family.</text>
</comment>
<dbReference type="PANTHER" id="PTHR11786:SF0">
    <property type="entry name" value="ARYLAMINE N-ACETYLTRANSFERASE 4-RELATED"/>
    <property type="match status" value="1"/>
</dbReference>
<keyword evidence="5" id="KW-1185">Reference proteome</keyword>
<dbReference type="InterPro" id="IPR038765">
    <property type="entry name" value="Papain-like_cys_pep_sf"/>
</dbReference>
<keyword evidence="2" id="KW-0808">Transferase</keyword>
<evidence type="ECO:0000313" key="2">
    <source>
        <dbReference type="EMBL" id="PLR86780.1"/>
    </source>
</evidence>
<dbReference type="GO" id="GO:0016407">
    <property type="term" value="F:acetyltransferase activity"/>
    <property type="evidence" value="ECO:0007669"/>
    <property type="project" value="InterPro"/>
</dbReference>
<evidence type="ECO:0000313" key="5">
    <source>
        <dbReference type="Proteomes" id="UP000235114"/>
    </source>
</evidence>
<dbReference type="RefSeq" id="WP_101575190.1">
    <property type="nucleotide sequence ID" value="NZ_PGVA01000001.1"/>
</dbReference>
<dbReference type="SUPFAM" id="SSF54001">
    <property type="entry name" value="Cysteine proteinases"/>
    <property type="match status" value="1"/>
</dbReference>
<sequence length="279" mass="32034">MQKLSEWGMNYLNNLNLPLGSPSYRYLERICHAHLTTIPFENISKLLYFRDRQQLGFAIPPFDMFVNNYRQFHFGGTCYSLNSNLMSLLKEIGFACYHIMLGKEHIGIIVDVEGERVYVDCGAAAPFFKPVRFENDPNNVSQFGDDKVQLLRVDGEKHQYKYVRYTQGKQSGNTWEFNSKKAFELADFSHAIEKSNQPGATFMSILRCQLWQTEKDRSVSLVNNQFSIRYANGNTIKKTLTSAGEIEKVITEEFLLPKLPVAQAIDVLKELKVDIFSGK</sequence>
<dbReference type="AlphaFoldDB" id="A0A2N5GSN2"/>
<evidence type="ECO:0000313" key="4">
    <source>
        <dbReference type="Proteomes" id="UP000234951"/>
    </source>
</evidence>
<reference evidence="3 5" key="2">
    <citation type="submission" date="2017-12" db="EMBL/GenBank/DDBJ databases">
        <title>Comparative Functional Genomics of Dry Heat Resistant strains isolated from the Viking Spacecraft.</title>
        <authorList>
            <person name="Seuylemezian A."/>
            <person name="Cooper K."/>
            <person name="Vaishampayan P."/>
        </authorList>
    </citation>
    <scope>NUCLEOTIDE SEQUENCE [LARGE SCALE GENOMIC DNA]</scope>
    <source>
        <strain evidence="3 5">ATCC 29669</strain>
    </source>
</reference>
<dbReference type="InterPro" id="IPR053710">
    <property type="entry name" value="Arylamine_NAT_domain_sf"/>
</dbReference>
<dbReference type="InterPro" id="IPR001447">
    <property type="entry name" value="Arylamine_N-AcTrfase"/>
</dbReference>
<dbReference type="Proteomes" id="UP000234951">
    <property type="component" value="Unassembled WGS sequence"/>
</dbReference>
<dbReference type="EMBL" id="PGVD01000056">
    <property type="protein sequence ID" value="PLR92759.1"/>
    <property type="molecule type" value="Genomic_DNA"/>
</dbReference>
<reference evidence="2 4" key="1">
    <citation type="submission" date="2017-11" db="EMBL/GenBank/DDBJ databases">
        <title>Comparitive Functional Genomics of Dry Heat Resistant strains isolated from the Viking Spacecraft.</title>
        <authorList>
            <person name="Seuylemezian A."/>
            <person name="Cooper K."/>
            <person name="Vaishampayan P."/>
        </authorList>
    </citation>
    <scope>NUCLEOTIDE SEQUENCE [LARGE SCALE GENOMIC DNA]</scope>
    <source>
        <strain evidence="2 4">M4.6</strain>
    </source>
</reference>
<dbReference type="EMBL" id="PGVA01000001">
    <property type="protein sequence ID" value="PLR86780.1"/>
    <property type="molecule type" value="Genomic_DNA"/>
</dbReference>
<evidence type="ECO:0000313" key="3">
    <source>
        <dbReference type="EMBL" id="PLR92759.1"/>
    </source>
</evidence>
<comment type="caution">
    <text evidence="2">The sequence shown here is derived from an EMBL/GenBank/DDBJ whole genome shotgun (WGS) entry which is preliminary data.</text>
</comment>
<dbReference type="OrthoDB" id="2845539at2"/>
<dbReference type="Pfam" id="PF00797">
    <property type="entry name" value="Acetyltransf_2"/>
    <property type="match status" value="1"/>
</dbReference>
<dbReference type="Gene3D" id="3.30.2140.20">
    <property type="match status" value="1"/>
</dbReference>
<dbReference type="Proteomes" id="UP000235114">
    <property type="component" value="Unassembled WGS sequence"/>
</dbReference>
<evidence type="ECO:0000256" key="1">
    <source>
        <dbReference type="ARBA" id="ARBA00006547"/>
    </source>
</evidence>
<proteinExistence type="inferred from homology"/>
<organism evidence="2 4">
    <name type="scientific">Bacillus canaveralius</name>
    <dbReference type="NCBI Taxonomy" id="1403243"/>
    <lineage>
        <taxon>Bacteria</taxon>
        <taxon>Bacillati</taxon>
        <taxon>Bacillota</taxon>
        <taxon>Bacilli</taxon>
        <taxon>Bacillales</taxon>
        <taxon>Bacillaceae</taxon>
        <taxon>Bacillus</taxon>
    </lineage>
</organism>
<name>A0A2N5GSN2_9BACI</name>